<dbReference type="STRING" id="306901.Q2HHW8"/>
<dbReference type="OrthoDB" id="5338458at2759"/>
<dbReference type="PANTHER" id="PTHR36102">
    <property type="entry name" value="CHROMOSOME 10, WHOLE GENOME SHOTGUN SEQUENCE"/>
    <property type="match status" value="1"/>
</dbReference>
<dbReference type="InterPro" id="IPR021264">
    <property type="entry name" value="AFUB_079030/YDR124W-like"/>
</dbReference>
<feature type="domain" description="Subtelomeric hrmA-associated cluster protein AFUB-079030/YDR124W-like helical bundle" evidence="2">
    <location>
        <begin position="81"/>
        <end position="150"/>
    </location>
</feature>
<dbReference type="PANTHER" id="PTHR36102:SF1">
    <property type="entry name" value="YDR124W-LIKE HELICAL BUNDLE DOMAIN-CONTAINING PROTEIN"/>
    <property type="match status" value="1"/>
</dbReference>
<gene>
    <name evidence="3" type="ORF">CHGG_00186</name>
</gene>
<dbReference type="eggNOG" id="ENOG502S0ES">
    <property type="taxonomic scope" value="Eukaryota"/>
</dbReference>
<dbReference type="GeneID" id="4386624"/>
<proteinExistence type="predicted"/>
<dbReference type="EMBL" id="CH408029">
    <property type="protein sequence ID" value="EAQ91951.1"/>
    <property type="molecule type" value="Genomic_DNA"/>
</dbReference>
<sequence length="157" mass="18033">MATAGLPTPPGPAPNRTSSRIGHRRGYKKYDTEDYSTRTLFLFQDCWLGPSRKRQRRQGRMRYELDDAPSIIVNSRKTLMVGDAKAVMEFYGRSFTEIQQDACKEVAKAFVKILCPKKRRTFPYAKGDAAAPDWWPDRVRHVEPDHLRKKGAYPGEV</sequence>
<evidence type="ECO:0000313" key="3">
    <source>
        <dbReference type="EMBL" id="EAQ91951.1"/>
    </source>
</evidence>
<dbReference type="InterPro" id="IPR047092">
    <property type="entry name" value="AFUB_07903/YDR124W-like_hel"/>
</dbReference>
<dbReference type="HOGENOM" id="CLU_1677660_0_0_1"/>
<evidence type="ECO:0000259" key="2">
    <source>
        <dbReference type="Pfam" id="PF11001"/>
    </source>
</evidence>
<evidence type="ECO:0000256" key="1">
    <source>
        <dbReference type="SAM" id="MobiDB-lite"/>
    </source>
</evidence>
<evidence type="ECO:0000313" key="4">
    <source>
        <dbReference type="Proteomes" id="UP000001056"/>
    </source>
</evidence>
<keyword evidence="4" id="KW-1185">Reference proteome</keyword>
<dbReference type="AlphaFoldDB" id="Q2HHW8"/>
<reference evidence="4" key="1">
    <citation type="journal article" date="2015" name="Genome Announc.">
        <title>Draft genome sequence of the cellulolytic fungus Chaetomium globosum.</title>
        <authorList>
            <person name="Cuomo C.A."/>
            <person name="Untereiner W.A."/>
            <person name="Ma L.-J."/>
            <person name="Grabherr M."/>
            <person name="Birren B.W."/>
        </authorList>
    </citation>
    <scope>NUCLEOTIDE SEQUENCE [LARGE SCALE GENOMIC DNA]</scope>
    <source>
        <strain evidence="4">ATCC 6205 / CBS 148.51 / DSM 1962 / NBRC 6347 / NRRL 1970</strain>
    </source>
</reference>
<dbReference type="VEuPathDB" id="FungiDB:CHGG_00186"/>
<accession>Q2HHW8</accession>
<dbReference type="Pfam" id="PF11001">
    <property type="entry name" value="AFUB_07903_YDR124W_hel"/>
    <property type="match status" value="1"/>
</dbReference>
<feature type="region of interest" description="Disordered" evidence="1">
    <location>
        <begin position="1"/>
        <end position="25"/>
    </location>
</feature>
<protein>
    <recommendedName>
        <fullName evidence="2">Subtelomeric hrmA-associated cluster protein AFUB-079030/YDR124W-like helical bundle domain-containing protein</fullName>
    </recommendedName>
</protein>
<dbReference type="Proteomes" id="UP000001056">
    <property type="component" value="Unassembled WGS sequence"/>
</dbReference>
<dbReference type="InParanoid" id="Q2HHW8"/>
<organism evidence="3 4">
    <name type="scientific">Chaetomium globosum (strain ATCC 6205 / CBS 148.51 / DSM 1962 / NBRC 6347 / NRRL 1970)</name>
    <name type="common">Soil fungus</name>
    <dbReference type="NCBI Taxonomy" id="306901"/>
    <lineage>
        <taxon>Eukaryota</taxon>
        <taxon>Fungi</taxon>
        <taxon>Dikarya</taxon>
        <taxon>Ascomycota</taxon>
        <taxon>Pezizomycotina</taxon>
        <taxon>Sordariomycetes</taxon>
        <taxon>Sordariomycetidae</taxon>
        <taxon>Sordariales</taxon>
        <taxon>Chaetomiaceae</taxon>
        <taxon>Chaetomium</taxon>
    </lineage>
</organism>
<dbReference type="RefSeq" id="XP_001219407.1">
    <property type="nucleotide sequence ID" value="XM_001219406.1"/>
</dbReference>
<name>Q2HHW8_CHAGB</name>